<dbReference type="EMBL" id="UYYG01001188">
    <property type="protein sequence ID" value="VDN59732.1"/>
    <property type="molecule type" value="Genomic_DNA"/>
</dbReference>
<dbReference type="Proteomes" id="UP000274756">
    <property type="component" value="Unassembled WGS sequence"/>
</dbReference>
<protein>
    <submittedName>
        <fullName evidence="4">CACTA en-spm transposon protein</fullName>
    </submittedName>
</protein>
<keyword evidence="3" id="KW-1185">Reference proteome</keyword>
<sequence>MLTLELGADLCNMFLSQFLLFPIYYINRYVCIFIMHLRLVCCCLKSYGILNLSKFATNIVEMSAAIALLVPQSDIEDEVNSLARCPPYRYLKVRIFDISDLPYQVRDDFPGMVGSRCFDNEIAGLMDGNRGDQPTLKRFSRYNQSMYSPSSICVFEPSSSSPSFSSPSQAKHSQTCSKNGKFKAGMFSGHWTLRDKKEIRPSIRDISVLSVGKMNSDGTIHTNTNKESQIPNCRNTCSKSWNMTMRAARPKEPFESNFNDETLKKTSKIVSKRFSNQGSYANEYFKRRERIIPIEVQENRKQFDLQGMLA</sequence>
<evidence type="ECO:0000313" key="3">
    <source>
        <dbReference type="Proteomes" id="UP000274756"/>
    </source>
</evidence>
<reference evidence="4" key="1">
    <citation type="submission" date="2017-02" db="UniProtKB">
        <authorList>
            <consortium name="WormBaseParasite"/>
        </authorList>
    </citation>
    <scope>IDENTIFICATION</scope>
</reference>
<accession>A0A0N4UGP6</accession>
<evidence type="ECO:0000313" key="1">
    <source>
        <dbReference type="EMBL" id="VDN59732.1"/>
    </source>
</evidence>
<dbReference type="WBParaSite" id="DME_0000667901-mRNA-1">
    <property type="protein sequence ID" value="DME_0000667901-mRNA-1"/>
    <property type="gene ID" value="DME_0000667901"/>
</dbReference>
<evidence type="ECO:0000313" key="2">
    <source>
        <dbReference type="Proteomes" id="UP000038040"/>
    </source>
</evidence>
<dbReference type="Proteomes" id="UP000038040">
    <property type="component" value="Unplaced"/>
</dbReference>
<reference evidence="1 3" key="2">
    <citation type="submission" date="2018-11" db="EMBL/GenBank/DDBJ databases">
        <authorList>
            <consortium name="Pathogen Informatics"/>
        </authorList>
    </citation>
    <scope>NUCLEOTIDE SEQUENCE [LARGE SCALE GENOMIC DNA]</scope>
</reference>
<evidence type="ECO:0000313" key="4">
    <source>
        <dbReference type="WBParaSite" id="DME_0000667901-mRNA-1"/>
    </source>
</evidence>
<dbReference type="AlphaFoldDB" id="A0A0N4UGP6"/>
<name>A0A0N4UGP6_DRAME</name>
<gene>
    <name evidence="1" type="ORF">DME_LOCUS9705</name>
</gene>
<organism evidence="2 4">
    <name type="scientific">Dracunculus medinensis</name>
    <name type="common">Guinea worm</name>
    <dbReference type="NCBI Taxonomy" id="318479"/>
    <lineage>
        <taxon>Eukaryota</taxon>
        <taxon>Metazoa</taxon>
        <taxon>Ecdysozoa</taxon>
        <taxon>Nematoda</taxon>
        <taxon>Chromadorea</taxon>
        <taxon>Rhabditida</taxon>
        <taxon>Spirurina</taxon>
        <taxon>Dracunculoidea</taxon>
        <taxon>Dracunculidae</taxon>
        <taxon>Dracunculus</taxon>
    </lineage>
</organism>
<dbReference type="OrthoDB" id="5863414at2759"/>
<proteinExistence type="predicted"/>